<dbReference type="GO" id="GO:0005737">
    <property type="term" value="C:cytoplasm"/>
    <property type="evidence" value="ECO:0007669"/>
    <property type="project" value="TreeGrafter"/>
</dbReference>
<dbReference type="STRING" id="212602.A0A420HVR7"/>
<dbReference type="GO" id="GO:0005634">
    <property type="term" value="C:nucleus"/>
    <property type="evidence" value="ECO:0007669"/>
    <property type="project" value="TreeGrafter"/>
</dbReference>
<dbReference type="GO" id="GO:0015038">
    <property type="term" value="F:glutathione disulfide oxidoreductase activity"/>
    <property type="evidence" value="ECO:0007669"/>
    <property type="project" value="TreeGrafter"/>
</dbReference>
<dbReference type="Pfam" id="PF00462">
    <property type="entry name" value="Glutaredoxin"/>
    <property type="match status" value="1"/>
</dbReference>
<dbReference type="GO" id="GO:0034599">
    <property type="term" value="P:cellular response to oxidative stress"/>
    <property type="evidence" value="ECO:0007669"/>
    <property type="project" value="TreeGrafter"/>
</dbReference>
<keyword evidence="3" id="KW-1185">Reference proteome</keyword>
<evidence type="ECO:0000313" key="2">
    <source>
        <dbReference type="EMBL" id="RKF61496.1"/>
    </source>
</evidence>
<gene>
    <name evidence="2" type="ORF">OnM2_041041</name>
</gene>
<feature type="domain" description="Glutaredoxin" evidence="1">
    <location>
        <begin position="51"/>
        <end position="76"/>
    </location>
</feature>
<dbReference type="InterPro" id="IPR036249">
    <property type="entry name" value="Thioredoxin-like_sf"/>
</dbReference>
<comment type="caution">
    <text evidence="2">The sequence shown here is derived from an EMBL/GenBank/DDBJ whole genome shotgun (WGS) entry which is preliminary data.</text>
</comment>
<dbReference type="EMBL" id="MCFK01004156">
    <property type="protein sequence ID" value="RKF61496.1"/>
    <property type="molecule type" value="Genomic_DNA"/>
</dbReference>
<evidence type="ECO:0000313" key="3">
    <source>
        <dbReference type="Proteomes" id="UP000286134"/>
    </source>
</evidence>
<dbReference type="InterPro" id="IPR002109">
    <property type="entry name" value="Glutaredoxin"/>
</dbReference>
<evidence type="ECO:0000259" key="1">
    <source>
        <dbReference type="Pfam" id="PF00462"/>
    </source>
</evidence>
<dbReference type="Gene3D" id="3.40.30.10">
    <property type="entry name" value="Glutaredoxin"/>
    <property type="match status" value="1"/>
</dbReference>
<dbReference type="SUPFAM" id="SSF52833">
    <property type="entry name" value="Thioredoxin-like"/>
    <property type="match status" value="1"/>
</dbReference>
<dbReference type="PANTHER" id="PTHR45694:SF18">
    <property type="entry name" value="GLUTAREDOXIN-1-RELATED"/>
    <property type="match status" value="1"/>
</dbReference>
<dbReference type="PRINTS" id="PR00160">
    <property type="entry name" value="GLUTAREDOXIN"/>
</dbReference>
<name>A0A420HVR7_9PEZI</name>
<dbReference type="OrthoDB" id="418495at2759"/>
<dbReference type="Proteomes" id="UP000286134">
    <property type="component" value="Unassembled WGS sequence"/>
</dbReference>
<organism evidence="2 3">
    <name type="scientific">Erysiphe neolycopersici</name>
    <dbReference type="NCBI Taxonomy" id="212602"/>
    <lineage>
        <taxon>Eukaryota</taxon>
        <taxon>Fungi</taxon>
        <taxon>Dikarya</taxon>
        <taxon>Ascomycota</taxon>
        <taxon>Pezizomycotina</taxon>
        <taxon>Leotiomycetes</taxon>
        <taxon>Erysiphales</taxon>
        <taxon>Erysiphaceae</taxon>
        <taxon>Erysiphe</taxon>
    </lineage>
</organism>
<dbReference type="PROSITE" id="PS51354">
    <property type="entry name" value="GLUTAREDOXIN_2"/>
    <property type="match status" value="1"/>
</dbReference>
<dbReference type="PANTHER" id="PTHR45694">
    <property type="entry name" value="GLUTAREDOXIN 2"/>
    <property type="match status" value="1"/>
</dbReference>
<reference evidence="2 3" key="1">
    <citation type="journal article" date="2018" name="BMC Genomics">
        <title>Comparative genome analyses reveal sequence features reflecting distinct modes of host-adaptation between dicot and monocot powdery mildew.</title>
        <authorList>
            <person name="Wu Y."/>
            <person name="Ma X."/>
            <person name="Pan Z."/>
            <person name="Kale S.D."/>
            <person name="Song Y."/>
            <person name="King H."/>
            <person name="Zhang Q."/>
            <person name="Presley C."/>
            <person name="Deng X."/>
            <person name="Wei C.I."/>
            <person name="Xiao S."/>
        </authorList>
    </citation>
    <scope>NUCLEOTIDE SEQUENCE [LARGE SCALE GENOMIC DNA]</scope>
    <source>
        <strain evidence="2">UMSG2</strain>
    </source>
</reference>
<dbReference type="AlphaFoldDB" id="A0A420HVR7"/>
<sequence>MQSLLPILYLLQGPLNRIGCQILFDGARSSWFVIGCSKYCKPFSFFPINGAAIQAALKEINGQSTVPNIYIGQKHIGGNSDLQALKSNLPALLAEAGAL</sequence>
<protein>
    <submittedName>
        <fullName evidence="2">Glutaredoxin Grx1</fullName>
    </submittedName>
</protein>
<accession>A0A420HVR7</accession>
<dbReference type="InterPro" id="IPR014025">
    <property type="entry name" value="Glutaredoxin_subgr"/>
</dbReference>
<proteinExistence type="predicted"/>